<keyword evidence="1 7" id="KW-1003">Cell membrane</keyword>
<keyword evidence="4 7" id="KW-0472">Membrane</keyword>
<dbReference type="PANTHER" id="PTHR30518">
    <property type="entry name" value="ENDOLYTIC MUREIN TRANSGLYCOSYLASE"/>
    <property type="match status" value="1"/>
</dbReference>
<organism evidence="8 9">
    <name type="scientific">Candidatus Shapirobacteria bacterium CG03_land_8_20_14_0_80_35_14</name>
    <dbReference type="NCBI Taxonomy" id="1974878"/>
    <lineage>
        <taxon>Bacteria</taxon>
        <taxon>Candidatus Shapironibacteriota</taxon>
    </lineage>
</organism>
<dbReference type="NCBIfam" id="TIGR00247">
    <property type="entry name" value="endolytic transglycosylase MltG"/>
    <property type="match status" value="1"/>
</dbReference>
<dbReference type="EC" id="4.2.2.29" evidence="7"/>
<comment type="subcellular location">
    <subcellularLocation>
        <location evidence="7">Cell membrane</location>
        <topology evidence="7">Single-pass membrane protein</topology>
    </subcellularLocation>
</comment>
<comment type="catalytic activity">
    <reaction evidence="7">
        <text>a peptidoglycan chain = a peptidoglycan chain with N-acetyl-1,6-anhydromuramyl-[peptide] at the reducing end + a peptidoglycan chain with N-acetylglucosamine at the non-reducing end.</text>
        <dbReference type="EC" id="4.2.2.29"/>
    </reaction>
</comment>
<keyword evidence="2 7" id="KW-0812">Transmembrane</keyword>
<dbReference type="InterPro" id="IPR003770">
    <property type="entry name" value="MLTG-like"/>
</dbReference>
<evidence type="ECO:0000256" key="6">
    <source>
        <dbReference type="ARBA" id="ARBA00023316"/>
    </source>
</evidence>
<keyword evidence="3 7" id="KW-1133">Transmembrane helix</keyword>
<dbReference type="HAMAP" id="MF_02065">
    <property type="entry name" value="MltG"/>
    <property type="match status" value="1"/>
</dbReference>
<dbReference type="PANTHER" id="PTHR30518:SF2">
    <property type="entry name" value="ENDOLYTIC MUREIN TRANSGLYCOSYLASE"/>
    <property type="match status" value="1"/>
</dbReference>
<dbReference type="GO" id="GO:0009252">
    <property type="term" value="P:peptidoglycan biosynthetic process"/>
    <property type="evidence" value="ECO:0007669"/>
    <property type="project" value="UniProtKB-UniRule"/>
</dbReference>
<reference evidence="9" key="1">
    <citation type="submission" date="2017-09" db="EMBL/GenBank/DDBJ databases">
        <title>Depth-based differentiation of microbial function through sediment-hosted aquifers and enrichment of novel symbionts in the deep terrestrial subsurface.</title>
        <authorList>
            <person name="Probst A.J."/>
            <person name="Ladd B."/>
            <person name="Jarett J.K."/>
            <person name="Geller-Mcgrath D.E."/>
            <person name="Sieber C.M.K."/>
            <person name="Emerson J.B."/>
            <person name="Anantharaman K."/>
            <person name="Thomas B.C."/>
            <person name="Malmstrom R."/>
            <person name="Stieglmeier M."/>
            <person name="Klingl A."/>
            <person name="Woyke T."/>
            <person name="Ryan C.M."/>
            <person name="Banfield J.F."/>
        </authorList>
    </citation>
    <scope>NUCLEOTIDE SEQUENCE [LARGE SCALE GENOMIC DNA]</scope>
</reference>
<evidence type="ECO:0000313" key="9">
    <source>
        <dbReference type="Proteomes" id="UP000229191"/>
    </source>
</evidence>
<feature type="transmembrane region" description="Helical" evidence="7">
    <location>
        <begin position="21"/>
        <end position="38"/>
    </location>
</feature>
<comment type="similarity">
    <text evidence="7">Belongs to the transglycosylase MltG family.</text>
</comment>
<feature type="site" description="Important for catalytic activity" evidence="7">
    <location>
        <position position="195"/>
    </location>
</feature>
<comment type="caution">
    <text evidence="8">The sequence shown here is derived from an EMBL/GenBank/DDBJ whole genome shotgun (WGS) entry which is preliminary data.</text>
</comment>
<evidence type="ECO:0000256" key="5">
    <source>
        <dbReference type="ARBA" id="ARBA00023239"/>
    </source>
</evidence>
<evidence type="ECO:0000256" key="7">
    <source>
        <dbReference type="HAMAP-Rule" id="MF_02065"/>
    </source>
</evidence>
<dbReference type="Gene3D" id="3.30.160.60">
    <property type="entry name" value="Classic Zinc Finger"/>
    <property type="match status" value="1"/>
</dbReference>
<dbReference type="GO" id="GO:0071555">
    <property type="term" value="P:cell wall organization"/>
    <property type="evidence" value="ECO:0007669"/>
    <property type="project" value="UniProtKB-KW"/>
</dbReference>
<dbReference type="GO" id="GO:0008932">
    <property type="term" value="F:lytic endotransglycosylase activity"/>
    <property type="evidence" value="ECO:0007669"/>
    <property type="project" value="UniProtKB-UniRule"/>
</dbReference>
<dbReference type="Gene3D" id="3.30.1490.480">
    <property type="entry name" value="Endolytic murein transglycosylase"/>
    <property type="match status" value="1"/>
</dbReference>
<keyword evidence="6 7" id="KW-0961">Cell wall biogenesis/degradation</keyword>
<evidence type="ECO:0000313" key="8">
    <source>
        <dbReference type="EMBL" id="PIV07534.1"/>
    </source>
</evidence>
<sequence length="314" mass="35568">MHLSPRPIFRNLISMKKVLPLSAICALLLIFIGYWLYLPASNIVLNRSFVINQGDSLKTISLRLHKNKFTKNKYAFFVYAYLLNKSKDIKAGGFKISASDNLSQILAKLTISGSYDFWLKIIPGQRIEEITSKFSFDPSLEGYLFPDSYLIPNYFTVDDASSTIKNNFDNKISNLNIPKNNLSQIITLASLLEREAKTKTDKQIVAGIINNRLKIGMALQIDASVQYARDLKTHPAKYWQPLTRNDLKIVSPYNTYLNTGLPPRPICNPGQGSIFAATNPTPSDYLYYIHGTDGVMHYAKTLSEHNQNISKYLR</sequence>
<keyword evidence="5 7" id="KW-0456">Lyase</keyword>
<dbReference type="AlphaFoldDB" id="A0A2M7BQ00"/>
<accession>A0A2M7BQ00</accession>
<dbReference type="Pfam" id="PF02618">
    <property type="entry name" value="YceG"/>
    <property type="match status" value="1"/>
</dbReference>
<evidence type="ECO:0000256" key="3">
    <source>
        <dbReference type="ARBA" id="ARBA00022989"/>
    </source>
</evidence>
<comment type="function">
    <text evidence="7">Functions as a peptidoglycan terminase that cleaves nascent peptidoglycan strands endolytically to terminate their elongation.</text>
</comment>
<evidence type="ECO:0000256" key="2">
    <source>
        <dbReference type="ARBA" id="ARBA00022692"/>
    </source>
</evidence>
<evidence type="ECO:0000256" key="1">
    <source>
        <dbReference type="ARBA" id="ARBA00022475"/>
    </source>
</evidence>
<dbReference type="EMBL" id="PEVB01000059">
    <property type="protein sequence ID" value="PIV07534.1"/>
    <property type="molecule type" value="Genomic_DNA"/>
</dbReference>
<evidence type="ECO:0000256" key="4">
    <source>
        <dbReference type="ARBA" id="ARBA00023136"/>
    </source>
</evidence>
<dbReference type="GO" id="GO:0005886">
    <property type="term" value="C:plasma membrane"/>
    <property type="evidence" value="ECO:0007669"/>
    <property type="project" value="UniProtKB-SubCell"/>
</dbReference>
<name>A0A2M7BQ00_9BACT</name>
<gene>
    <name evidence="7" type="primary">mltG</name>
    <name evidence="8" type="ORF">COS53_01925</name>
</gene>
<dbReference type="Proteomes" id="UP000229191">
    <property type="component" value="Unassembled WGS sequence"/>
</dbReference>
<proteinExistence type="inferred from homology"/>
<protein>
    <recommendedName>
        <fullName evidence="7">Endolytic murein transglycosylase</fullName>
        <ecNumber evidence="7">4.2.2.29</ecNumber>
    </recommendedName>
    <alternativeName>
        <fullName evidence="7">Peptidoglycan lytic transglycosylase</fullName>
    </alternativeName>
    <alternativeName>
        <fullName evidence="7">Peptidoglycan polymerization terminase</fullName>
    </alternativeName>
</protein>